<protein>
    <submittedName>
        <fullName evidence="1">Uncharacterized protein</fullName>
    </submittedName>
</protein>
<dbReference type="KEGG" id="seo:STM14_4658"/>
<organism evidence="1 2">
    <name type="scientific">Salmonella typhimurium (strain 14028s / SGSC 2262)</name>
    <dbReference type="NCBI Taxonomy" id="588858"/>
    <lineage>
        <taxon>Bacteria</taxon>
        <taxon>Pseudomonadati</taxon>
        <taxon>Pseudomonadota</taxon>
        <taxon>Gammaproteobacteria</taxon>
        <taxon>Enterobacterales</taxon>
        <taxon>Enterobacteriaceae</taxon>
        <taxon>Salmonella</taxon>
    </lineage>
</organism>
<proteinExistence type="predicted"/>
<accession>A0A0F6B932</accession>
<dbReference type="AlphaFoldDB" id="A0A0F6B932"/>
<evidence type="ECO:0000313" key="1">
    <source>
        <dbReference type="EMBL" id="ACY91034.1"/>
    </source>
</evidence>
<keyword evidence="2" id="KW-1185">Reference proteome</keyword>
<reference evidence="1 2" key="1">
    <citation type="journal article" date="2010" name="J. Bacteriol.">
        <title>Short-term signatures of evolutionary change in the Salmonella enterica serovar typhimurium 14028 genome.</title>
        <authorList>
            <person name="Jarvik T."/>
            <person name="Smillie C."/>
            <person name="Groisman E.A."/>
            <person name="Ochman H."/>
        </authorList>
    </citation>
    <scope>NUCLEOTIDE SEQUENCE [LARGE SCALE GENOMIC DNA]</scope>
    <source>
        <strain evidence="2">14028s / SGSC 2262</strain>
    </source>
</reference>
<dbReference type="EMBL" id="CP001363">
    <property type="protein sequence ID" value="ACY91034.1"/>
    <property type="molecule type" value="Genomic_DNA"/>
</dbReference>
<dbReference type="HOGENOM" id="CLU_2901675_0_0_6"/>
<evidence type="ECO:0000313" key="2">
    <source>
        <dbReference type="Proteomes" id="UP000002695"/>
    </source>
</evidence>
<dbReference type="Proteomes" id="UP000002695">
    <property type="component" value="Chromosome"/>
</dbReference>
<gene>
    <name evidence="1" type="ordered locus">STM14_4658</name>
</gene>
<sequence length="62" mass="7555">MFLLFFYSINKEDNVIKRRGVRKAKTSDRGRWFSVARIFYLITRHKNPQNIPEHGRDRSKQM</sequence>
<name>A0A0F6B932_SALT1</name>